<feature type="domain" description="Sporulation membrane protein YtrI C-terminal" evidence="2">
    <location>
        <begin position="80"/>
        <end position="163"/>
    </location>
</feature>
<dbReference type="EMBL" id="QVTD01000003">
    <property type="protein sequence ID" value="RFU65988.1"/>
    <property type="molecule type" value="Genomic_DNA"/>
</dbReference>
<keyword evidence="1" id="KW-0472">Membrane</keyword>
<accession>A0A372LI83</accession>
<name>A0A372LI83_9BACI</name>
<dbReference type="RefSeq" id="WP_117322156.1">
    <property type="nucleotide sequence ID" value="NZ_QVTD01000003.1"/>
</dbReference>
<keyword evidence="1" id="KW-0812">Transmembrane</keyword>
<dbReference type="Pfam" id="PF26347">
    <property type="entry name" value="YtrI_sporulation"/>
    <property type="match status" value="1"/>
</dbReference>
<feature type="transmembrane region" description="Helical" evidence="1">
    <location>
        <begin position="12"/>
        <end position="37"/>
    </location>
</feature>
<dbReference type="InterPro" id="IPR058620">
    <property type="entry name" value="YtrI_C"/>
</dbReference>
<evidence type="ECO:0000256" key="1">
    <source>
        <dbReference type="SAM" id="Phobius"/>
    </source>
</evidence>
<evidence type="ECO:0000313" key="3">
    <source>
        <dbReference type="EMBL" id="RFU65988.1"/>
    </source>
</evidence>
<dbReference type="OrthoDB" id="2691164at2"/>
<protein>
    <submittedName>
        <fullName evidence="3">Sporulation protein</fullName>
    </submittedName>
</protein>
<gene>
    <name evidence="3" type="ORF">D0466_09010</name>
</gene>
<proteinExistence type="predicted"/>
<dbReference type="AlphaFoldDB" id="A0A372LI83"/>
<evidence type="ECO:0000313" key="4">
    <source>
        <dbReference type="Proteomes" id="UP000262939"/>
    </source>
</evidence>
<dbReference type="Proteomes" id="UP000262939">
    <property type="component" value="Unassembled WGS sequence"/>
</dbReference>
<organism evidence="3 4">
    <name type="scientific">Peribacillus glennii</name>
    <dbReference type="NCBI Taxonomy" id="2303991"/>
    <lineage>
        <taxon>Bacteria</taxon>
        <taxon>Bacillati</taxon>
        <taxon>Bacillota</taxon>
        <taxon>Bacilli</taxon>
        <taxon>Bacillales</taxon>
        <taxon>Bacillaceae</taxon>
        <taxon>Peribacillus</taxon>
    </lineage>
</organism>
<sequence length="166" mass="19748">MRVPQYHHVRAWLRFFSGVIIGAVISWMVFLFMYGVLQEKQIQKINYQQKIIKNLSDKNDIWEEDYEKLNEETEKKLKIQDLQITILNGDTYHLDHLSIAEAEDAIRADLASLIAKDVETIYNGRSLLKKSIENKILDINKRRYRLDVAEIFFYTNMKIEVRLVRL</sequence>
<evidence type="ECO:0000259" key="2">
    <source>
        <dbReference type="Pfam" id="PF26347"/>
    </source>
</evidence>
<dbReference type="InterPro" id="IPR048198">
    <property type="entry name" value="YtrI"/>
</dbReference>
<comment type="caution">
    <text evidence="3">The sequence shown here is derived from an EMBL/GenBank/DDBJ whole genome shotgun (WGS) entry which is preliminary data.</text>
</comment>
<reference evidence="3 4" key="1">
    <citation type="submission" date="2018-08" db="EMBL/GenBank/DDBJ databases">
        <title>Bacillus chawlae sp. nov., Bacillus glennii sp. nov., and Bacillus saganii sp. nov. Isolated from the Vehicle Assembly Building at Kennedy Space Center where the Viking Spacecraft were Assembled.</title>
        <authorList>
            <person name="Seuylemezian A."/>
            <person name="Vaishampayan P."/>
        </authorList>
    </citation>
    <scope>NUCLEOTIDE SEQUENCE [LARGE SCALE GENOMIC DNA]</scope>
    <source>
        <strain evidence="3 4">V44-8</strain>
    </source>
</reference>
<dbReference type="NCBIfam" id="NF041479">
    <property type="entry name" value="spor_membprot_YtrI"/>
    <property type="match status" value="1"/>
</dbReference>
<keyword evidence="4" id="KW-1185">Reference proteome</keyword>
<keyword evidence="1" id="KW-1133">Transmembrane helix</keyword>